<dbReference type="Gene3D" id="3.90.226.10">
    <property type="entry name" value="2-enoyl-CoA Hydratase, Chain A, domain 1"/>
    <property type="match status" value="1"/>
</dbReference>
<dbReference type="CDD" id="cd06567">
    <property type="entry name" value="Peptidase_S41"/>
    <property type="match status" value="1"/>
</dbReference>
<dbReference type="GO" id="GO:0004175">
    <property type="term" value="F:endopeptidase activity"/>
    <property type="evidence" value="ECO:0007669"/>
    <property type="project" value="TreeGrafter"/>
</dbReference>
<dbReference type="KEGG" id="bhl:Bache_2199"/>
<sequence length="554" mass="64407">MEIKNSKWTALCVLFLGLFSFISCVENTPESVKEPGRYTKDDIKSYSDLFDVFWTTMDQKYNYFNEQKQDWEVVYNEYSPKFKELKTFNRNKQYSRAEISEDCDKAIQYFKDIIDPIIDRHFYVKISFPVSHSYFKSVYFRGGMKNEETIYTYPFKYKYAYMKSRVQPITGIFGEKNDILGGFLLDNPDIYYFGFESFIISRDYILSFDDDYLGIDDKSLYYLAETEIKDTVASKVNNSAAGNILIEKSVECVNKFNSFIKSEVARKAINKMRDFNRSERIDEDFIEALFKAKEKAPDINSELLLLNKIQEFVLNPDYTEWFKQRLMKHLQFACEYPIFLSHIDKGLNSQYKIDFYKNFLTPLREGKIKKIILDFRGNGGGMVLDARTFIDRFITRNTVFGYQRFKEDNNPFSYTPWIPCMTKTTDVGIKKEIPIVILIDKESASMSEISTLMLKSQGEHVTVVGHYSAGATAGLGDSDQFNGGLREKVGGYLEFYMPLLAMQDASHTVIEGVGIKPDVLLEPLTEEEVYEMIISPKTHIDRTLEQAIKLLEKK</sequence>
<dbReference type="Proteomes" id="UP000008630">
    <property type="component" value="Chromosome"/>
</dbReference>
<dbReference type="SMART" id="SM00245">
    <property type="entry name" value="TSPc"/>
    <property type="match status" value="1"/>
</dbReference>
<dbReference type="Pfam" id="PF03572">
    <property type="entry name" value="Peptidase_S41"/>
    <property type="match status" value="1"/>
</dbReference>
<dbReference type="Gene3D" id="3.30.750.44">
    <property type="match status" value="1"/>
</dbReference>
<dbReference type="STRING" id="693979.Bache_2199"/>
<evidence type="ECO:0000313" key="4">
    <source>
        <dbReference type="Proteomes" id="UP000008630"/>
    </source>
</evidence>
<dbReference type="PANTHER" id="PTHR32060">
    <property type="entry name" value="TAIL-SPECIFIC PROTEASE"/>
    <property type="match status" value="1"/>
</dbReference>
<organism evidence="3 4">
    <name type="scientific">Bacteroides helcogenes (strain ATCC 35417 / DSM 20613 / JCM 6297 / CCUG 15421 / P 36-108)</name>
    <dbReference type="NCBI Taxonomy" id="693979"/>
    <lineage>
        <taxon>Bacteria</taxon>
        <taxon>Pseudomonadati</taxon>
        <taxon>Bacteroidota</taxon>
        <taxon>Bacteroidia</taxon>
        <taxon>Bacteroidales</taxon>
        <taxon>Bacteroidaceae</taxon>
        <taxon>Bacteroides</taxon>
    </lineage>
</organism>
<reference key="1">
    <citation type="submission" date="2010-11" db="EMBL/GenBank/DDBJ databases">
        <title>The complete genome of Bacteroides helcogenes P 36-108.</title>
        <authorList>
            <consortium name="US DOE Joint Genome Institute (JGI-PGF)"/>
            <person name="Lucas S."/>
            <person name="Copeland A."/>
            <person name="Lapidus A."/>
            <person name="Bruce D."/>
            <person name="Goodwin L."/>
            <person name="Pitluck S."/>
            <person name="Kyrpides N."/>
            <person name="Mavromatis K."/>
            <person name="Ivanova N."/>
            <person name="Zeytun A."/>
            <person name="Brettin T."/>
            <person name="Detter J.C."/>
            <person name="Tapia R."/>
            <person name="Han C."/>
            <person name="Land M."/>
            <person name="Hauser L."/>
            <person name="Markowitz V."/>
            <person name="Cheng J.-F."/>
            <person name="Hugenholtz P."/>
            <person name="Woyke T."/>
            <person name="Wu D."/>
            <person name="Gronow S."/>
            <person name="Wellnitz S."/>
            <person name="Brambilla E."/>
            <person name="Klenk H.-P."/>
            <person name="Eisen J.A."/>
        </authorList>
    </citation>
    <scope>NUCLEOTIDE SEQUENCE</scope>
    <source>
        <strain>P 36-108</strain>
    </source>
</reference>
<name>E6SSA0_BACT6</name>
<dbReference type="OrthoDB" id="5480566at2"/>
<dbReference type="GO" id="GO:0030288">
    <property type="term" value="C:outer membrane-bounded periplasmic space"/>
    <property type="evidence" value="ECO:0007669"/>
    <property type="project" value="TreeGrafter"/>
</dbReference>
<dbReference type="PATRIC" id="fig|693979.3.peg.2308"/>
<keyword evidence="1" id="KW-0732">Signal</keyword>
<dbReference type="PANTHER" id="PTHR32060:SF30">
    <property type="entry name" value="CARBOXY-TERMINAL PROCESSING PROTEASE CTPA"/>
    <property type="match status" value="1"/>
</dbReference>
<dbReference type="EMBL" id="CP002352">
    <property type="protein sequence ID" value="ADV44168.1"/>
    <property type="molecule type" value="Genomic_DNA"/>
</dbReference>
<dbReference type="GO" id="GO:0008236">
    <property type="term" value="F:serine-type peptidase activity"/>
    <property type="evidence" value="ECO:0007669"/>
    <property type="project" value="InterPro"/>
</dbReference>
<accession>E6SSA0</accession>
<protein>
    <submittedName>
        <fullName evidence="3">Peptidase S41</fullName>
    </submittedName>
</protein>
<feature type="domain" description="Tail specific protease" evidence="2">
    <location>
        <begin position="322"/>
        <end position="522"/>
    </location>
</feature>
<dbReference type="PROSITE" id="PS51257">
    <property type="entry name" value="PROKAR_LIPOPROTEIN"/>
    <property type="match status" value="1"/>
</dbReference>
<dbReference type="RefSeq" id="WP_013547759.1">
    <property type="nucleotide sequence ID" value="NC_014933.1"/>
</dbReference>
<evidence type="ECO:0000313" key="3">
    <source>
        <dbReference type="EMBL" id="ADV44168.1"/>
    </source>
</evidence>
<feature type="signal peptide" evidence="1">
    <location>
        <begin position="1"/>
        <end position="25"/>
    </location>
</feature>
<dbReference type="InterPro" id="IPR005151">
    <property type="entry name" value="Tail-specific_protease"/>
</dbReference>
<dbReference type="eggNOG" id="COG0793">
    <property type="taxonomic scope" value="Bacteria"/>
</dbReference>
<dbReference type="GO" id="GO:0006508">
    <property type="term" value="P:proteolysis"/>
    <property type="evidence" value="ECO:0007669"/>
    <property type="project" value="InterPro"/>
</dbReference>
<dbReference type="AlphaFoldDB" id="E6SSA0"/>
<evidence type="ECO:0000256" key="1">
    <source>
        <dbReference type="SAM" id="SignalP"/>
    </source>
</evidence>
<dbReference type="HOGENOM" id="CLU_487313_0_0_10"/>
<proteinExistence type="predicted"/>
<feature type="chain" id="PRO_5003211531" evidence="1">
    <location>
        <begin position="26"/>
        <end position="554"/>
    </location>
</feature>
<reference evidence="3 4" key="2">
    <citation type="journal article" date="2011" name="Stand. Genomic Sci.">
        <title>Complete genome sequence of Bacteroides helcogenes type strain (P 36-108).</title>
        <authorList>
            <person name="Pati A."/>
            <person name="Gronow S."/>
            <person name="Zeytun A."/>
            <person name="Lapidus A."/>
            <person name="Nolan M."/>
            <person name="Hammon N."/>
            <person name="Deshpande S."/>
            <person name="Cheng J.F."/>
            <person name="Tapia R."/>
            <person name="Han C."/>
            <person name="Goodwin L."/>
            <person name="Pitluck S."/>
            <person name="Liolios K."/>
            <person name="Pagani I."/>
            <person name="Ivanova N."/>
            <person name="Mavromatis K."/>
            <person name="Chen A."/>
            <person name="Palaniappan K."/>
            <person name="Land M."/>
            <person name="Hauser L."/>
            <person name="Chang Y.J."/>
            <person name="Jeffries C.D."/>
            <person name="Detter J.C."/>
            <person name="Brambilla E."/>
            <person name="Rohde M."/>
            <person name="Goker M."/>
            <person name="Woyke T."/>
            <person name="Bristow J."/>
            <person name="Eisen J.A."/>
            <person name="Markowitz V."/>
            <person name="Hugenholtz P."/>
            <person name="Kyrpides N.C."/>
            <person name="Klenk H.P."/>
            <person name="Lucas S."/>
        </authorList>
    </citation>
    <scope>NUCLEOTIDE SEQUENCE [LARGE SCALE GENOMIC DNA]</scope>
    <source>
        <strain evidence="4">ATCC 35417 / DSM 20613 / JCM 6297 / CCUG 15421 / P 36-108</strain>
    </source>
</reference>
<evidence type="ECO:0000259" key="2">
    <source>
        <dbReference type="SMART" id="SM00245"/>
    </source>
</evidence>
<gene>
    <name evidence="3" type="ordered locus">Bache_2199</name>
</gene>
<dbReference type="SUPFAM" id="SSF52096">
    <property type="entry name" value="ClpP/crotonase"/>
    <property type="match status" value="1"/>
</dbReference>
<dbReference type="GO" id="GO:0007165">
    <property type="term" value="P:signal transduction"/>
    <property type="evidence" value="ECO:0007669"/>
    <property type="project" value="TreeGrafter"/>
</dbReference>
<keyword evidence="4" id="KW-1185">Reference proteome</keyword>
<dbReference type="InterPro" id="IPR029045">
    <property type="entry name" value="ClpP/crotonase-like_dom_sf"/>
</dbReference>